<evidence type="ECO:0000313" key="2">
    <source>
        <dbReference type="Proteomes" id="UP000093053"/>
    </source>
</evidence>
<dbReference type="AlphaFoldDB" id="A0A1B2HWU3"/>
<reference evidence="1 2" key="1">
    <citation type="submission" date="2016-07" db="EMBL/GenBank/DDBJ databases">
        <title>Complete genome sequence of the Lentzea guizhouensis DHS C013.</title>
        <authorList>
            <person name="Cao C."/>
        </authorList>
    </citation>
    <scope>NUCLEOTIDE SEQUENCE [LARGE SCALE GENOMIC DNA]</scope>
    <source>
        <strain evidence="1 2">DHS C013</strain>
    </source>
</reference>
<organism evidence="1 2">
    <name type="scientific">Lentzea guizhouensis</name>
    <dbReference type="NCBI Taxonomy" id="1586287"/>
    <lineage>
        <taxon>Bacteria</taxon>
        <taxon>Bacillati</taxon>
        <taxon>Actinomycetota</taxon>
        <taxon>Actinomycetes</taxon>
        <taxon>Pseudonocardiales</taxon>
        <taxon>Pseudonocardiaceae</taxon>
        <taxon>Lentzea</taxon>
    </lineage>
</organism>
<dbReference type="Proteomes" id="UP000093053">
    <property type="component" value="Chromosome"/>
</dbReference>
<proteinExistence type="predicted"/>
<dbReference type="EMBL" id="CP016793">
    <property type="protein sequence ID" value="ANZ42173.1"/>
    <property type="molecule type" value="Genomic_DNA"/>
</dbReference>
<accession>A0A1B2HWU3</accession>
<protein>
    <submittedName>
        <fullName evidence="1">Uncharacterized protein</fullName>
    </submittedName>
</protein>
<dbReference type="KEGG" id="led:BBK82_45830"/>
<name>A0A1B2HWU3_9PSEU</name>
<keyword evidence="2" id="KW-1185">Reference proteome</keyword>
<evidence type="ECO:0000313" key="1">
    <source>
        <dbReference type="EMBL" id="ANZ42173.1"/>
    </source>
</evidence>
<gene>
    <name evidence="1" type="ORF">BBK82_45830</name>
</gene>
<sequence length="62" mass="6824">MPFGDFALDRPLGQMPFVDIARVVLLSAHDSHCSLCRKCQDRVAWVVFLGGITARQFGVGFA</sequence>